<dbReference type="Gene3D" id="2.60.40.640">
    <property type="match status" value="1"/>
</dbReference>
<name>A0A8H7SEH0_9FUNG</name>
<proteinExistence type="predicted"/>
<dbReference type="InterPro" id="IPR014752">
    <property type="entry name" value="Arrestin-like_C"/>
</dbReference>
<dbReference type="EMBL" id="JAEPRB010000002">
    <property type="protein sequence ID" value="KAG2228115.1"/>
    <property type="molecule type" value="Genomic_DNA"/>
</dbReference>
<comment type="caution">
    <text evidence="1">The sequence shown here is derived from an EMBL/GenBank/DDBJ whole genome shotgun (WGS) entry which is preliminary data.</text>
</comment>
<dbReference type="Proteomes" id="UP000646827">
    <property type="component" value="Unassembled WGS sequence"/>
</dbReference>
<keyword evidence="2" id="KW-1185">Reference proteome</keyword>
<accession>A0A8H7SEH0</accession>
<reference evidence="1 2" key="1">
    <citation type="submission" date="2020-12" db="EMBL/GenBank/DDBJ databases">
        <title>Metabolic potential, ecology and presence of endohyphal bacteria is reflected in genomic diversity of Mucoromycotina.</title>
        <authorList>
            <person name="Muszewska A."/>
            <person name="Okrasinska A."/>
            <person name="Steczkiewicz K."/>
            <person name="Drgas O."/>
            <person name="Orlowska M."/>
            <person name="Perlinska-Lenart U."/>
            <person name="Aleksandrzak-Piekarczyk T."/>
            <person name="Szatraj K."/>
            <person name="Zielenkiewicz U."/>
            <person name="Pilsyk S."/>
            <person name="Malc E."/>
            <person name="Mieczkowski P."/>
            <person name="Kruszewska J.S."/>
            <person name="Biernat P."/>
            <person name="Pawlowska J."/>
        </authorList>
    </citation>
    <scope>NUCLEOTIDE SEQUENCE [LARGE SCALE GENOMIC DNA]</scope>
    <source>
        <strain evidence="1 2">CBS 142.35</strain>
    </source>
</reference>
<protein>
    <recommendedName>
        <fullName evidence="3">Arrestin-like N-terminal domain-containing protein</fullName>
    </recommendedName>
</protein>
<evidence type="ECO:0000313" key="2">
    <source>
        <dbReference type="Proteomes" id="UP000646827"/>
    </source>
</evidence>
<sequence length="383" mass="43362">MITAFTIDLDESYLTLSDKPAIISGLLRARSTQNLSCINGQLNLVGYGHVGSGEELTISKKIEKITINNENTNDKSSNDNDNSTIIVLKDRQTINEWYYLEQEECYAAPFMFQIPGNLPPTLSIHNEAMIKYSMTAFLPSYGTHTTRVIKVFRSCNSNHQQHPKTRIYWGTTNSKRWRYEVEMPTIIPILQQQKEQEQGFTLSVRVRSSFKSVNQSKLESCLIACQLLETVETKHHPKGRVEPRMISTQILMSPAQSWTQPCHLPITFTSEVQQPHPTVMMEMIKIRHRFCVTLAFSSAQGYDDKLQFEFPVELVHTLKPAFSMTPSSVITVSSTAPTRRTVFSKITCHQLSSQPSSSSTLCYYTDSSSDDCESRDSGVFLSS</sequence>
<dbReference type="OrthoDB" id="2254899at2759"/>
<evidence type="ECO:0000313" key="1">
    <source>
        <dbReference type="EMBL" id="KAG2228115.1"/>
    </source>
</evidence>
<gene>
    <name evidence="1" type="ORF">INT45_009161</name>
</gene>
<dbReference type="AlphaFoldDB" id="A0A8H7SEH0"/>
<evidence type="ECO:0008006" key="3">
    <source>
        <dbReference type="Google" id="ProtNLM"/>
    </source>
</evidence>
<organism evidence="1 2">
    <name type="scientific">Circinella minor</name>
    <dbReference type="NCBI Taxonomy" id="1195481"/>
    <lineage>
        <taxon>Eukaryota</taxon>
        <taxon>Fungi</taxon>
        <taxon>Fungi incertae sedis</taxon>
        <taxon>Mucoromycota</taxon>
        <taxon>Mucoromycotina</taxon>
        <taxon>Mucoromycetes</taxon>
        <taxon>Mucorales</taxon>
        <taxon>Lichtheimiaceae</taxon>
        <taxon>Circinella</taxon>
    </lineage>
</organism>